<dbReference type="SMART" id="SM00717">
    <property type="entry name" value="SANT"/>
    <property type="match status" value="1"/>
</dbReference>
<evidence type="ECO:0000313" key="3">
    <source>
        <dbReference type="Proteomes" id="UP000078046"/>
    </source>
</evidence>
<dbReference type="Proteomes" id="UP000078046">
    <property type="component" value="Unassembled WGS sequence"/>
</dbReference>
<keyword evidence="3" id="KW-1185">Reference proteome</keyword>
<dbReference type="InterPro" id="IPR017884">
    <property type="entry name" value="SANT_dom"/>
</dbReference>
<dbReference type="InterPro" id="IPR009057">
    <property type="entry name" value="Homeodomain-like_sf"/>
</dbReference>
<dbReference type="CDD" id="cd00167">
    <property type="entry name" value="SANT"/>
    <property type="match status" value="1"/>
</dbReference>
<protein>
    <recommendedName>
        <fullName evidence="1">SANT domain-containing protein</fullName>
    </recommendedName>
</protein>
<dbReference type="OrthoDB" id="5916873at2759"/>
<gene>
    <name evidence="2" type="ORF">A3Q56_04099</name>
</gene>
<dbReference type="InterPro" id="IPR001005">
    <property type="entry name" value="SANT/Myb"/>
</dbReference>
<dbReference type="SUPFAM" id="SSF46689">
    <property type="entry name" value="Homeodomain-like"/>
    <property type="match status" value="1"/>
</dbReference>
<name>A0A177B421_9BILA</name>
<comment type="caution">
    <text evidence="2">The sequence shown here is derived from an EMBL/GenBank/DDBJ whole genome shotgun (WGS) entry which is preliminary data.</text>
</comment>
<evidence type="ECO:0000313" key="2">
    <source>
        <dbReference type="EMBL" id="OAF68164.1"/>
    </source>
</evidence>
<reference evidence="2 3" key="1">
    <citation type="submission" date="2016-04" db="EMBL/GenBank/DDBJ databases">
        <title>The genome of Intoshia linei affirms orthonectids as highly simplified spiralians.</title>
        <authorList>
            <person name="Mikhailov K.V."/>
            <person name="Slusarev G.S."/>
            <person name="Nikitin M.A."/>
            <person name="Logacheva M.D."/>
            <person name="Penin A."/>
            <person name="Aleoshin V."/>
            <person name="Panchin Y.V."/>
        </authorList>
    </citation>
    <scope>NUCLEOTIDE SEQUENCE [LARGE SCALE GENOMIC DNA]</scope>
    <source>
        <strain evidence="2">Intl2013</strain>
        <tissue evidence="2">Whole animal</tissue>
    </source>
</reference>
<dbReference type="AlphaFoldDB" id="A0A177B421"/>
<feature type="domain" description="SANT" evidence="1">
    <location>
        <begin position="183"/>
        <end position="234"/>
    </location>
</feature>
<sequence length="267" mass="31521">MENEMNVEDWYYASGSNPNGVSKSDILMRTFGNFKHKRMFERADYAIEEEIDLSIICPMIDNARKCRIEREISNSTDLHIYVSALPEVNYKVVWDDSLPHKESDKINFISLRKRNYLDWYQYVIYQAISTRRNMTVDAVLRRYLVPLHNHQAYHILEKWNNDYCVAMHQSKCSIKENLSKVIGSDMKWNQKEVFKFETAVYEFGKNYCLIQRAIPTRSVQEVANFYLNWNATDLTANLNCFSRNKSLSDIVGSSLRKLFQFKISNQI</sequence>
<evidence type="ECO:0000259" key="1">
    <source>
        <dbReference type="PROSITE" id="PS51293"/>
    </source>
</evidence>
<dbReference type="Pfam" id="PF00249">
    <property type="entry name" value="Myb_DNA-binding"/>
    <property type="match status" value="1"/>
</dbReference>
<dbReference type="Gene3D" id="1.10.10.60">
    <property type="entry name" value="Homeodomain-like"/>
    <property type="match status" value="1"/>
</dbReference>
<organism evidence="2 3">
    <name type="scientific">Intoshia linei</name>
    <dbReference type="NCBI Taxonomy" id="1819745"/>
    <lineage>
        <taxon>Eukaryota</taxon>
        <taxon>Metazoa</taxon>
        <taxon>Spiralia</taxon>
        <taxon>Lophotrochozoa</taxon>
        <taxon>Mesozoa</taxon>
        <taxon>Orthonectida</taxon>
        <taxon>Rhopaluridae</taxon>
        <taxon>Intoshia</taxon>
    </lineage>
</organism>
<accession>A0A177B421</accession>
<proteinExistence type="predicted"/>
<dbReference type="EMBL" id="LWCA01000502">
    <property type="protein sequence ID" value="OAF68164.1"/>
    <property type="molecule type" value="Genomic_DNA"/>
</dbReference>
<dbReference type="PROSITE" id="PS51293">
    <property type="entry name" value="SANT"/>
    <property type="match status" value="1"/>
</dbReference>